<gene>
    <name evidence="1" type="ORF">K3G42_011330</name>
</gene>
<dbReference type="Proteomes" id="UP000827872">
    <property type="component" value="Linkage Group LG01"/>
</dbReference>
<evidence type="ECO:0000313" key="1">
    <source>
        <dbReference type="EMBL" id="KAH8016037.1"/>
    </source>
</evidence>
<keyword evidence="2" id="KW-1185">Reference proteome</keyword>
<accession>A0ACB8G958</accession>
<evidence type="ECO:0000313" key="2">
    <source>
        <dbReference type="Proteomes" id="UP000827872"/>
    </source>
</evidence>
<sequence length="168" mass="18202">MAAARRSCSSSRARLRGLSRQGARWAGGERRAPLARRGVAAGAGAAASASSPFLHPGGQQPPTAPRPDGPAQPSRCSLQSSLTPARWKDWPGWQRRQQQQRRVPQRQPRRGRRAPPRLATAKRPASSGSPPSQGQPHRSPTPSKEGHLTSKNFGTELSPPTKVYKQHH</sequence>
<comment type="caution">
    <text evidence="1">The sequence shown here is derived from an EMBL/GenBank/DDBJ whole genome shotgun (WGS) entry which is preliminary data.</text>
</comment>
<protein>
    <submittedName>
        <fullName evidence="1">Uncharacterized protein</fullName>
    </submittedName>
</protein>
<reference evidence="1" key="1">
    <citation type="submission" date="2021-08" db="EMBL/GenBank/DDBJ databases">
        <title>The first chromosome-level gecko genome reveals the dynamic sex chromosomes of Neotropical dwarf geckos (Sphaerodactylidae: Sphaerodactylus).</title>
        <authorList>
            <person name="Pinto B.J."/>
            <person name="Keating S.E."/>
            <person name="Gamble T."/>
        </authorList>
    </citation>
    <scope>NUCLEOTIDE SEQUENCE</scope>
    <source>
        <strain evidence="1">TG3544</strain>
    </source>
</reference>
<name>A0ACB8G958_9SAUR</name>
<proteinExistence type="predicted"/>
<organism evidence="1 2">
    <name type="scientific">Sphaerodactylus townsendi</name>
    <dbReference type="NCBI Taxonomy" id="933632"/>
    <lineage>
        <taxon>Eukaryota</taxon>
        <taxon>Metazoa</taxon>
        <taxon>Chordata</taxon>
        <taxon>Craniata</taxon>
        <taxon>Vertebrata</taxon>
        <taxon>Euteleostomi</taxon>
        <taxon>Lepidosauria</taxon>
        <taxon>Squamata</taxon>
        <taxon>Bifurcata</taxon>
        <taxon>Gekkota</taxon>
        <taxon>Sphaerodactylidae</taxon>
        <taxon>Sphaerodactylus</taxon>
    </lineage>
</organism>
<dbReference type="EMBL" id="CM037614">
    <property type="protein sequence ID" value="KAH8016037.1"/>
    <property type="molecule type" value="Genomic_DNA"/>
</dbReference>